<sequence length="391" mass="43343">MTATQDSFLEVILCSSFDTCSPFEQELSSALPVIPFGTPHWLDSWSRTLGKKYGLDIVIAIGSLGDATVVILPLALERTAGIARLSFLGHQNGNQNTGVWDAEFYASVTSTQINAFLSEICRRAGADLVTLHNVPEVWQGRPHPLVLETATQSPSPIFVRSLPSDFEELFRETHGKSSRKSLLRKQRHLQAFSEYKVVKASTAEEIRNGLAAFLDQRAKRAATVGIPNAFGDPEGQEFLERLLGLRSSEAAPGDHSLDLWYLETGGAIRATYLCAERSGTIYTYSNSIAHDELLQYSPGIVLVKEIIAYACAAPHLDTIDLGLGEERYKTDWAEAVRLNDSLFAATWKGRLLGDLEKTKIRTKAAIRNSQTLWPLVRRLRKWRAEAGKRAQ</sequence>
<dbReference type="InterPro" id="IPR016181">
    <property type="entry name" value="Acyl_CoA_acyltransferase"/>
</dbReference>
<evidence type="ECO:0000313" key="3">
    <source>
        <dbReference type="Proteomes" id="UP000664096"/>
    </source>
</evidence>
<dbReference type="Proteomes" id="UP000664096">
    <property type="component" value="Unassembled WGS sequence"/>
</dbReference>
<evidence type="ECO:0000259" key="1">
    <source>
        <dbReference type="Pfam" id="PF13480"/>
    </source>
</evidence>
<name>A0A939ED41_9HYPH</name>
<dbReference type="RefSeq" id="WP_207139426.1">
    <property type="nucleotide sequence ID" value="NZ_JAEKJZ010000001.1"/>
</dbReference>
<dbReference type="SUPFAM" id="SSF55729">
    <property type="entry name" value="Acyl-CoA N-acyltransferases (Nat)"/>
    <property type="match status" value="1"/>
</dbReference>
<dbReference type="AlphaFoldDB" id="A0A939ED41"/>
<gene>
    <name evidence="2" type="ORF">JF539_06050</name>
</gene>
<proteinExistence type="predicted"/>
<dbReference type="InterPro" id="IPR038740">
    <property type="entry name" value="BioF2-like_GNAT_dom"/>
</dbReference>
<feature type="domain" description="BioF2-like acetyltransferase" evidence="1">
    <location>
        <begin position="177"/>
        <end position="329"/>
    </location>
</feature>
<dbReference type="Pfam" id="PF13480">
    <property type="entry name" value="Acetyltransf_6"/>
    <property type="match status" value="1"/>
</dbReference>
<protein>
    <submittedName>
        <fullName evidence="2">GNAT family N-acetyltransferase</fullName>
    </submittedName>
</protein>
<organism evidence="2 3">
    <name type="scientific">Roseibium aggregatum</name>
    <dbReference type="NCBI Taxonomy" id="187304"/>
    <lineage>
        <taxon>Bacteria</taxon>
        <taxon>Pseudomonadati</taxon>
        <taxon>Pseudomonadota</taxon>
        <taxon>Alphaproteobacteria</taxon>
        <taxon>Hyphomicrobiales</taxon>
        <taxon>Stappiaceae</taxon>
        <taxon>Roseibium</taxon>
    </lineage>
</organism>
<accession>A0A939ED41</accession>
<dbReference type="EMBL" id="JAEKJZ010000001">
    <property type="protein sequence ID" value="MBN9669893.1"/>
    <property type="molecule type" value="Genomic_DNA"/>
</dbReference>
<reference evidence="2" key="1">
    <citation type="submission" date="2020-12" db="EMBL/GenBank/DDBJ databases">
        <title>Oil enriched cultivation method for isolating marine PHA-producing bacteria.</title>
        <authorList>
            <person name="Zheng W."/>
            <person name="Yu S."/>
            <person name="Huang Y."/>
        </authorList>
    </citation>
    <scope>NUCLEOTIDE SEQUENCE</scope>
    <source>
        <strain evidence="2">SY-2-12</strain>
    </source>
</reference>
<comment type="caution">
    <text evidence="2">The sequence shown here is derived from an EMBL/GenBank/DDBJ whole genome shotgun (WGS) entry which is preliminary data.</text>
</comment>
<evidence type="ECO:0000313" key="2">
    <source>
        <dbReference type="EMBL" id="MBN9669893.1"/>
    </source>
</evidence>